<dbReference type="Gene3D" id="2.60.120.260">
    <property type="entry name" value="Galactose-binding domain-like"/>
    <property type="match status" value="1"/>
</dbReference>
<gene>
    <name evidence="2" type="ORF">ERS852511_04636</name>
</gene>
<evidence type="ECO:0000259" key="1">
    <source>
        <dbReference type="Pfam" id="PF16990"/>
    </source>
</evidence>
<dbReference type="SUPFAM" id="SSF49785">
    <property type="entry name" value="Galactose-binding domain-like"/>
    <property type="match status" value="1"/>
</dbReference>
<dbReference type="InterPro" id="IPR005084">
    <property type="entry name" value="CBM6"/>
</dbReference>
<name>A0A174U5F4_BACT4</name>
<dbReference type="EMBL" id="CZAP01000027">
    <property type="protein sequence ID" value="CUQ17472.1"/>
    <property type="molecule type" value="Genomic_DNA"/>
</dbReference>
<dbReference type="GO" id="GO:0030246">
    <property type="term" value="F:carbohydrate binding"/>
    <property type="evidence" value="ECO:0007669"/>
    <property type="project" value="InterPro"/>
</dbReference>
<organism evidence="2 3">
    <name type="scientific">Bacteroides thetaiotaomicron</name>
    <dbReference type="NCBI Taxonomy" id="818"/>
    <lineage>
        <taxon>Bacteria</taxon>
        <taxon>Pseudomonadati</taxon>
        <taxon>Bacteroidota</taxon>
        <taxon>Bacteroidia</taxon>
        <taxon>Bacteroidales</taxon>
        <taxon>Bacteroidaceae</taxon>
        <taxon>Bacteroides</taxon>
    </lineage>
</organism>
<dbReference type="RefSeq" id="WP_162173726.1">
    <property type="nucleotide sequence ID" value="NZ_CZAP01000027.1"/>
</dbReference>
<evidence type="ECO:0000313" key="2">
    <source>
        <dbReference type="EMBL" id="CUQ17472.1"/>
    </source>
</evidence>
<dbReference type="AlphaFoldDB" id="A0A174U5F4"/>
<dbReference type="Pfam" id="PF16990">
    <property type="entry name" value="CBM_35"/>
    <property type="match status" value="1"/>
</dbReference>
<dbReference type="GeneID" id="69503962"/>
<proteinExistence type="predicted"/>
<accession>A0A174U5F4</accession>
<dbReference type="Proteomes" id="UP000095576">
    <property type="component" value="Unassembled WGS sequence"/>
</dbReference>
<sequence length="135" mass="14748">MKKIIFSFFIAITVGLMSCKNDWTIDDADLPPIAENSDGFGYVGNFTGEGASVLFAVEVPVTGDYTVIVRGRASSDIPGAGVFKVNGDEKQISFDEQYVWKDQTVTVRLNQGVNDVDICKGSGNGMFFIDYIELK</sequence>
<feature type="domain" description="CBM6" evidence="1">
    <location>
        <begin position="22"/>
        <end position="135"/>
    </location>
</feature>
<reference evidence="2 3" key="1">
    <citation type="submission" date="2015-09" db="EMBL/GenBank/DDBJ databases">
        <authorList>
            <consortium name="Pathogen Informatics"/>
        </authorList>
    </citation>
    <scope>NUCLEOTIDE SEQUENCE [LARGE SCALE GENOMIC DNA]</scope>
    <source>
        <strain evidence="2 3">2789STDY5834899</strain>
    </source>
</reference>
<protein>
    <recommendedName>
        <fullName evidence="1">CBM6 domain-containing protein</fullName>
    </recommendedName>
</protein>
<dbReference type="InterPro" id="IPR008979">
    <property type="entry name" value="Galactose-bd-like_sf"/>
</dbReference>
<evidence type="ECO:0000313" key="3">
    <source>
        <dbReference type="Proteomes" id="UP000095576"/>
    </source>
</evidence>
<dbReference type="PROSITE" id="PS51257">
    <property type="entry name" value="PROKAR_LIPOPROTEIN"/>
    <property type="match status" value="1"/>
</dbReference>